<proteinExistence type="predicted"/>
<reference evidence="3" key="2">
    <citation type="submission" date="2023-06" db="EMBL/GenBank/DDBJ databases">
        <authorList>
            <consortium name="Lawrence Berkeley National Laboratory"/>
            <person name="Haridas S."/>
            <person name="Hensen N."/>
            <person name="Bonometti L."/>
            <person name="Westerberg I."/>
            <person name="Brannstrom I.O."/>
            <person name="Guillou S."/>
            <person name="Cros-Aarteil S."/>
            <person name="Calhoun S."/>
            <person name="Kuo A."/>
            <person name="Mondo S."/>
            <person name="Pangilinan J."/>
            <person name="Riley R."/>
            <person name="Labutti K."/>
            <person name="Andreopoulos B."/>
            <person name="Lipzen A."/>
            <person name="Chen C."/>
            <person name="Yanf M."/>
            <person name="Daum C."/>
            <person name="Ng V."/>
            <person name="Clum A."/>
            <person name="Steindorff A."/>
            <person name="Ohm R."/>
            <person name="Martin F."/>
            <person name="Silar P."/>
            <person name="Natvig D."/>
            <person name="Lalanne C."/>
            <person name="Gautier V."/>
            <person name="Ament-Velasquez S.L."/>
            <person name="Kruys A."/>
            <person name="Hutchinson M.I."/>
            <person name="Powell A.J."/>
            <person name="Barry K."/>
            <person name="Miller A.N."/>
            <person name="Grigoriev I.V."/>
            <person name="Debuchy R."/>
            <person name="Gladieux P."/>
            <person name="Thoren M.H."/>
            <person name="Johannesson H."/>
        </authorList>
    </citation>
    <scope>NUCLEOTIDE SEQUENCE</scope>
    <source>
        <strain evidence="3">CBS 314.62</strain>
    </source>
</reference>
<feature type="domain" description="AMP-dependent synthetase/ligase" evidence="1">
    <location>
        <begin position="32"/>
        <end position="362"/>
    </location>
</feature>
<dbReference type="CDD" id="cd04433">
    <property type="entry name" value="AFD_class_I"/>
    <property type="match status" value="1"/>
</dbReference>
<gene>
    <name evidence="3" type="ORF">B0T22DRAFT_533545</name>
</gene>
<dbReference type="GO" id="GO:0016878">
    <property type="term" value="F:acid-thiol ligase activity"/>
    <property type="evidence" value="ECO:0007669"/>
    <property type="project" value="UniProtKB-ARBA"/>
</dbReference>
<evidence type="ECO:0000259" key="1">
    <source>
        <dbReference type="Pfam" id="PF00501"/>
    </source>
</evidence>
<keyword evidence="4" id="KW-1185">Reference proteome</keyword>
<dbReference type="Gene3D" id="3.30.300.30">
    <property type="match status" value="1"/>
</dbReference>
<dbReference type="PANTHER" id="PTHR43767">
    <property type="entry name" value="LONG-CHAIN-FATTY-ACID--COA LIGASE"/>
    <property type="match status" value="1"/>
</dbReference>
<dbReference type="InterPro" id="IPR042099">
    <property type="entry name" value="ANL_N_sf"/>
</dbReference>
<dbReference type="EMBL" id="JAULSO010000001">
    <property type="protein sequence ID" value="KAK3694509.1"/>
    <property type="molecule type" value="Genomic_DNA"/>
</dbReference>
<dbReference type="PROSITE" id="PS00455">
    <property type="entry name" value="AMP_BINDING"/>
    <property type="match status" value="1"/>
</dbReference>
<comment type="caution">
    <text evidence="3">The sequence shown here is derived from an EMBL/GenBank/DDBJ whole genome shotgun (WGS) entry which is preliminary data.</text>
</comment>
<protein>
    <submittedName>
        <fullName evidence="3">AMP-dependent synthetase and ligase</fullName>
    </submittedName>
</protein>
<evidence type="ECO:0000313" key="4">
    <source>
        <dbReference type="Proteomes" id="UP001270362"/>
    </source>
</evidence>
<dbReference type="InterPro" id="IPR025110">
    <property type="entry name" value="AMP-bd_C"/>
</dbReference>
<accession>A0AAE1CHH1</accession>
<evidence type="ECO:0000259" key="2">
    <source>
        <dbReference type="Pfam" id="PF13193"/>
    </source>
</evidence>
<dbReference type="InterPro" id="IPR045851">
    <property type="entry name" value="AMP-bd_C_sf"/>
</dbReference>
<feature type="domain" description="AMP-binding enzyme C-terminal" evidence="2">
    <location>
        <begin position="413"/>
        <end position="491"/>
    </location>
</feature>
<dbReference type="InterPro" id="IPR020845">
    <property type="entry name" value="AMP-binding_CS"/>
</dbReference>
<dbReference type="Pfam" id="PF00501">
    <property type="entry name" value="AMP-binding"/>
    <property type="match status" value="1"/>
</dbReference>
<organism evidence="3 4">
    <name type="scientific">Podospora appendiculata</name>
    <dbReference type="NCBI Taxonomy" id="314037"/>
    <lineage>
        <taxon>Eukaryota</taxon>
        <taxon>Fungi</taxon>
        <taxon>Dikarya</taxon>
        <taxon>Ascomycota</taxon>
        <taxon>Pezizomycotina</taxon>
        <taxon>Sordariomycetes</taxon>
        <taxon>Sordariomycetidae</taxon>
        <taxon>Sordariales</taxon>
        <taxon>Podosporaceae</taxon>
        <taxon>Podospora</taxon>
    </lineage>
</organism>
<reference evidence="3" key="1">
    <citation type="journal article" date="2023" name="Mol. Phylogenet. Evol.">
        <title>Genome-scale phylogeny and comparative genomics of the fungal order Sordariales.</title>
        <authorList>
            <person name="Hensen N."/>
            <person name="Bonometti L."/>
            <person name="Westerberg I."/>
            <person name="Brannstrom I.O."/>
            <person name="Guillou S."/>
            <person name="Cros-Aarteil S."/>
            <person name="Calhoun S."/>
            <person name="Haridas S."/>
            <person name="Kuo A."/>
            <person name="Mondo S."/>
            <person name="Pangilinan J."/>
            <person name="Riley R."/>
            <person name="LaButti K."/>
            <person name="Andreopoulos B."/>
            <person name="Lipzen A."/>
            <person name="Chen C."/>
            <person name="Yan M."/>
            <person name="Daum C."/>
            <person name="Ng V."/>
            <person name="Clum A."/>
            <person name="Steindorff A."/>
            <person name="Ohm R.A."/>
            <person name="Martin F."/>
            <person name="Silar P."/>
            <person name="Natvig D.O."/>
            <person name="Lalanne C."/>
            <person name="Gautier V."/>
            <person name="Ament-Velasquez S.L."/>
            <person name="Kruys A."/>
            <person name="Hutchinson M.I."/>
            <person name="Powell A.J."/>
            <person name="Barry K."/>
            <person name="Miller A.N."/>
            <person name="Grigoriev I.V."/>
            <person name="Debuchy R."/>
            <person name="Gladieux P."/>
            <person name="Hiltunen Thoren M."/>
            <person name="Johannesson H."/>
        </authorList>
    </citation>
    <scope>NUCLEOTIDE SEQUENCE</scope>
    <source>
        <strain evidence="3">CBS 314.62</strain>
    </source>
</reference>
<dbReference type="Proteomes" id="UP001270362">
    <property type="component" value="Unassembled WGS sequence"/>
</dbReference>
<name>A0AAE1CHH1_9PEZI</name>
<keyword evidence="3" id="KW-0436">Ligase</keyword>
<dbReference type="Gene3D" id="3.40.50.12780">
    <property type="entry name" value="N-terminal domain of ligase-like"/>
    <property type="match status" value="1"/>
</dbReference>
<dbReference type="SUPFAM" id="SSF56801">
    <property type="entry name" value="Acetyl-CoA synthetase-like"/>
    <property type="match status" value="1"/>
</dbReference>
<dbReference type="AlphaFoldDB" id="A0AAE1CHH1"/>
<dbReference type="InterPro" id="IPR050237">
    <property type="entry name" value="ATP-dep_AMP-bd_enzyme"/>
</dbReference>
<dbReference type="Pfam" id="PF13193">
    <property type="entry name" value="AMP-binding_C"/>
    <property type="match status" value="1"/>
</dbReference>
<sequence length="509" mass="53827">MAPVFPSSLIHALEAAPDVPAFEQGPRVVLRCEALELIARYVGGLQARGLQPRDKTAVYTSVTPEGFAVQIAAHVLGLCVVVLKPGLTVAQIIRVIADVQSLIVDEAIYTTLSPAVLATNKIVQLCDVAGDAVPLVPQGRLGDVGVVMYTSGSTGEPKGVRFTYAALTACWSWQRDVWTPDVERLAARYTRFLLFGTLGSRVMSNHLGLCLIAGGTAVIPLAAAAPAIPEVLAELRITAVLFTVPRLSHVLHFLTTPQGRHLDLSALRSILVAGSPLPAHTLRAAIARFGDVVSQGYGTSETGMLSLLTASDVAAHSETVSSVGRAWNGVEIDVRDDTGSRVSSPGTVGHIWVRTPSAFCEYTDEDASKVLGEGGWVWTQDQGSLDARGYLYLAGRSRDVVIINAIVHYVGAIESALASHPAVDAAYVVAVPDEKTGEAACAFVVPVRGGRADHGLEIEDLRLRVKERLGVTAVPAVITCIDYIPVAPSGKPDKKAMLSLLMGQRNGSS</sequence>
<evidence type="ECO:0000313" key="3">
    <source>
        <dbReference type="EMBL" id="KAK3694509.1"/>
    </source>
</evidence>
<dbReference type="InterPro" id="IPR000873">
    <property type="entry name" value="AMP-dep_synth/lig_dom"/>
</dbReference>
<dbReference type="PANTHER" id="PTHR43767:SF1">
    <property type="entry name" value="NONRIBOSOMAL PEPTIDE SYNTHASE PES1 (EUROFUNG)-RELATED"/>
    <property type="match status" value="1"/>
</dbReference>